<organism evidence="5 6">
    <name type="scientific">Variovorax ginsengisoli</name>
    <dbReference type="NCBI Taxonomy" id="363844"/>
    <lineage>
        <taxon>Bacteria</taxon>
        <taxon>Pseudomonadati</taxon>
        <taxon>Pseudomonadota</taxon>
        <taxon>Betaproteobacteria</taxon>
        <taxon>Burkholderiales</taxon>
        <taxon>Comamonadaceae</taxon>
        <taxon>Variovorax</taxon>
    </lineage>
</organism>
<dbReference type="Proteomes" id="UP001226867">
    <property type="component" value="Unassembled WGS sequence"/>
</dbReference>
<keyword evidence="3" id="KW-0812">Transmembrane</keyword>
<dbReference type="InterPro" id="IPR029052">
    <property type="entry name" value="Metallo-depent_PP-like"/>
</dbReference>
<keyword evidence="2" id="KW-0378">Hydrolase</keyword>
<dbReference type="RefSeq" id="WP_307689540.1">
    <property type="nucleotide sequence ID" value="NZ_JAUSRO010000005.1"/>
</dbReference>
<dbReference type="InterPro" id="IPR004843">
    <property type="entry name" value="Calcineurin-like_PHP"/>
</dbReference>
<keyword evidence="3" id="KW-0472">Membrane</keyword>
<feature type="domain" description="Calcineurin-like phosphoesterase" evidence="4">
    <location>
        <begin position="156"/>
        <end position="336"/>
    </location>
</feature>
<evidence type="ECO:0000313" key="5">
    <source>
        <dbReference type="EMBL" id="MDP9899723.1"/>
    </source>
</evidence>
<feature type="transmembrane region" description="Helical" evidence="3">
    <location>
        <begin position="30"/>
        <end position="52"/>
    </location>
</feature>
<dbReference type="SUPFAM" id="SSF56300">
    <property type="entry name" value="Metallo-dependent phosphatases"/>
    <property type="match status" value="1"/>
</dbReference>
<dbReference type="InterPro" id="IPR051158">
    <property type="entry name" value="Metallophosphoesterase_sf"/>
</dbReference>
<evidence type="ECO:0000256" key="1">
    <source>
        <dbReference type="ARBA" id="ARBA00022723"/>
    </source>
</evidence>
<feature type="transmembrane region" description="Helical" evidence="3">
    <location>
        <begin position="112"/>
        <end position="130"/>
    </location>
</feature>
<keyword evidence="3" id="KW-1133">Transmembrane helix</keyword>
<evidence type="ECO:0000256" key="2">
    <source>
        <dbReference type="ARBA" id="ARBA00022801"/>
    </source>
</evidence>
<dbReference type="Gene3D" id="3.60.21.10">
    <property type="match status" value="1"/>
</dbReference>
<evidence type="ECO:0000259" key="4">
    <source>
        <dbReference type="Pfam" id="PF00149"/>
    </source>
</evidence>
<dbReference type="CDD" id="cd07385">
    <property type="entry name" value="MPP_YkuE_C"/>
    <property type="match status" value="1"/>
</dbReference>
<dbReference type="Pfam" id="PF00149">
    <property type="entry name" value="Metallophos"/>
    <property type="match status" value="1"/>
</dbReference>
<reference evidence="5 6" key="1">
    <citation type="submission" date="2023-07" db="EMBL/GenBank/DDBJ databases">
        <title>Sorghum-associated microbial communities from plants grown in Nebraska, USA.</title>
        <authorList>
            <person name="Schachtman D."/>
        </authorList>
    </citation>
    <scope>NUCLEOTIDE SEQUENCE [LARGE SCALE GENOMIC DNA]</scope>
    <source>
        <strain evidence="5 6">DS1607</strain>
    </source>
</reference>
<dbReference type="EMBL" id="JAUSRO010000005">
    <property type="protein sequence ID" value="MDP9899723.1"/>
    <property type="molecule type" value="Genomic_DNA"/>
</dbReference>
<evidence type="ECO:0000313" key="6">
    <source>
        <dbReference type="Proteomes" id="UP001226867"/>
    </source>
</evidence>
<gene>
    <name evidence="5" type="ORF">J2W36_001974</name>
</gene>
<dbReference type="PANTHER" id="PTHR31302:SF31">
    <property type="entry name" value="PHOSPHODIESTERASE YAEI"/>
    <property type="match status" value="1"/>
</dbReference>
<comment type="caution">
    <text evidence="5">The sequence shown here is derived from an EMBL/GenBank/DDBJ whole genome shotgun (WGS) entry which is preliminary data.</text>
</comment>
<feature type="transmembrane region" description="Helical" evidence="3">
    <location>
        <begin position="64"/>
        <end position="85"/>
    </location>
</feature>
<protein>
    <submittedName>
        <fullName evidence="5">MPP superfamily phosphohydrolase</fullName>
    </submittedName>
</protein>
<accession>A0ABT9S5T6</accession>
<sequence>MPLLPLTVVTTLLHFYIAIRLVPAMGGLAAVPALALLLALAISAVSMPLPFIGLRSKATPLADGWKWLGLVSMGWFSSMFVLTLVRDGGMLATWLASLAFPFQIDTVQAQRWSALAVPVLATATSLIGFFNARRTAAVVRVDVPMPDLPWALHGFTIAQLSDIHVGPTIKRGYIQRIVDAVNALEADVIAITGDLVDGSVAELRDHIAPLSGLRARHGTFVVTGNHEYYAGAPAWIDELRRLGLRVLLNEHVLLKTRESRGAQTDEEHDGNLLVLAGVTDYTAGHFDAAQASDPQAALAGAPVAATTRVLLAHQPRSAPAAAQAGFQLQLSGHTHGGQFFPWNLFVPLQQPFVAGLNKLGDMWIYTSRGTGYWGPPKRFGAPSEITLLRLVRS</sequence>
<name>A0ABT9S5T6_9BURK</name>
<proteinExistence type="predicted"/>
<dbReference type="PANTHER" id="PTHR31302">
    <property type="entry name" value="TRANSMEMBRANE PROTEIN WITH METALLOPHOSPHOESTERASE DOMAIN-RELATED"/>
    <property type="match status" value="1"/>
</dbReference>
<keyword evidence="1" id="KW-0479">Metal-binding</keyword>
<keyword evidence="6" id="KW-1185">Reference proteome</keyword>
<evidence type="ECO:0000256" key="3">
    <source>
        <dbReference type="SAM" id="Phobius"/>
    </source>
</evidence>